<reference evidence="2 3" key="1">
    <citation type="submission" date="2014-04" db="EMBL/GenBank/DDBJ databases">
        <title>Draft genome sequence of the novel Streptomyces griseorubens JSD-1 playing a role in carbon and nitrogen cycle.</title>
        <authorList>
            <consortium name="Shanghai Jiao Tong University"/>
            <person name="Feng H."/>
            <person name="Sun Y."/>
            <person name="Zhi Y."/>
            <person name="Mao L."/>
            <person name="Luo Y."/>
            <person name="Wei X."/>
            <person name="Zhou P."/>
        </authorList>
    </citation>
    <scope>NUCLEOTIDE SEQUENCE [LARGE SCALE GENOMIC DNA]</scope>
    <source>
        <strain evidence="2 3">JSD-1</strain>
    </source>
</reference>
<dbReference type="Pfam" id="PF01738">
    <property type="entry name" value="DLH"/>
    <property type="match status" value="1"/>
</dbReference>
<evidence type="ECO:0000313" key="3">
    <source>
        <dbReference type="Proteomes" id="UP000027632"/>
    </source>
</evidence>
<dbReference type="EMBL" id="JJMG01000187">
    <property type="protein sequence ID" value="KEG39528.1"/>
    <property type="molecule type" value="Genomic_DNA"/>
</dbReference>
<sequence length="69" mass="7594">MPVPRCGCLRRGRLLNRPLEAARIAHSSEIYPGTVHGFTMADTDAFDPAGSKRHWERLLPLLRGAPAEG</sequence>
<accession>A0ABR4SWF4</accession>
<comment type="caution">
    <text evidence="2">The sequence shown here is derived from an EMBL/GenBank/DDBJ whole genome shotgun (WGS) entry which is preliminary data.</text>
</comment>
<dbReference type="InterPro" id="IPR029058">
    <property type="entry name" value="AB_hydrolase_fold"/>
</dbReference>
<feature type="domain" description="Dienelactone hydrolase" evidence="1">
    <location>
        <begin position="15"/>
        <end position="63"/>
    </location>
</feature>
<dbReference type="Gene3D" id="3.40.50.1820">
    <property type="entry name" value="alpha/beta hydrolase"/>
    <property type="match status" value="1"/>
</dbReference>
<dbReference type="InterPro" id="IPR002925">
    <property type="entry name" value="Dienelactn_hydro"/>
</dbReference>
<organism evidence="2 3">
    <name type="scientific">Streptomyces griseorubens</name>
    <dbReference type="NCBI Taxonomy" id="66897"/>
    <lineage>
        <taxon>Bacteria</taxon>
        <taxon>Bacillati</taxon>
        <taxon>Actinomycetota</taxon>
        <taxon>Actinomycetes</taxon>
        <taxon>Kitasatosporales</taxon>
        <taxon>Streptomycetaceae</taxon>
        <taxon>Streptomyces</taxon>
        <taxon>Streptomyces althioticus group</taxon>
    </lineage>
</organism>
<dbReference type="Proteomes" id="UP000027632">
    <property type="component" value="Unassembled WGS sequence"/>
</dbReference>
<gene>
    <name evidence="2" type="ORF">DJ64_15235</name>
</gene>
<evidence type="ECO:0000259" key="1">
    <source>
        <dbReference type="Pfam" id="PF01738"/>
    </source>
</evidence>
<evidence type="ECO:0000313" key="2">
    <source>
        <dbReference type="EMBL" id="KEG39528.1"/>
    </source>
</evidence>
<proteinExistence type="predicted"/>
<name>A0ABR4SWF4_9ACTN</name>
<keyword evidence="3" id="KW-1185">Reference proteome</keyword>
<protein>
    <recommendedName>
        <fullName evidence="1">Dienelactone hydrolase domain-containing protein</fullName>
    </recommendedName>
</protein>